<sequence length="619" mass="70305">MDDNLRNKPASELAPKATHCGFLHKYNRKDKGQYRYCMVVSGCLIYYEKKSSKSPRKALNLVAGGYSLATHDNEYLFELRNPSFKDKSYRFSAGSEDEYTKWVDQLKAILNQADIVENKPFQSHADFFHTPTPKRRSYVSSPSISSTESFDTGTATEFHEATSPILKSAPHRRSTGTIQENYDHPPPPRPKHYSLTHPRRPAMNSPPPLPPEQRHPEPPPQMEYYVSMNERNPPSSPYVSMKEHNHFEEEYTDMGAPSNHPPHASPHLPHEIPVPPHSRERTSSLSSEVSLQYTNNQLSKMSLETDRVSLPLGENSSFSNLSSNRPVSPGDTISRQIPPLPYNNRPTPPVPSSSRPIPSPPNNNRSTPTSPSNISPIAPPRLPNFTSTTANVSHPILNEKSKSWAPTPAPRRTGNVTKTTSDHEEGYVTLQRSRSEIESSYVTMRSTIPQPPRTSNRETEASRNNMFRNSQNTSLDSKGYILQSHPPDVDPYANPDHVLTNNNTLPTNDHHQTRDCFLPTEAYFVGVDRDDCYKYLAGWPLGTYLIRTKRRDGKDALGVKVSNKNDPTDVKHYIIFFKEKTYYLDRNTDERFEDVLSLIKYYHRNELPTCKQKLTQPVL</sequence>
<dbReference type="InterPro" id="IPR036860">
    <property type="entry name" value="SH2_dom_sf"/>
</dbReference>
<dbReference type="InterPro" id="IPR001849">
    <property type="entry name" value="PH_domain"/>
</dbReference>
<dbReference type="GeneID" id="136814732"/>
<dbReference type="SMART" id="SM00233">
    <property type="entry name" value="PH"/>
    <property type="match status" value="1"/>
</dbReference>
<feature type="compositionally biased region" description="Polar residues" evidence="3">
    <location>
        <begin position="314"/>
        <end position="335"/>
    </location>
</feature>
<accession>A0A7M5X8P5</accession>
<dbReference type="InterPro" id="IPR035848">
    <property type="entry name" value="SH3BP2"/>
</dbReference>
<dbReference type="Gene3D" id="3.30.505.10">
    <property type="entry name" value="SH2 domain"/>
    <property type="match status" value="1"/>
</dbReference>
<dbReference type="InterPro" id="IPR000980">
    <property type="entry name" value="SH2"/>
</dbReference>
<dbReference type="Pfam" id="PF00169">
    <property type="entry name" value="PH"/>
    <property type="match status" value="1"/>
</dbReference>
<dbReference type="SMART" id="SM00252">
    <property type="entry name" value="SH2"/>
    <property type="match status" value="1"/>
</dbReference>
<evidence type="ECO:0000313" key="7">
    <source>
        <dbReference type="Proteomes" id="UP000594262"/>
    </source>
</evidence>
<dbReference type="Pfam" id="PF00017">
    <property type="entry name" value="SH2"/>
    <property type="match status" value="1"/>
</dbReference>
<dbReference type="GO" id="GO:0007165">
    <property type="term" value="P:signal transduction"/>
    <property type="evidence" value="ECO:0007669"/>
    <property type="project" value="InterPro"/>
</dbReference>
<dbReference type="InterPro" id="IPR011993">
    <property type="entry name" value="PH-like_dom_sf"/>
</dbReference>
<dbReference type="PANTHER" id="PTHR15126">
    <property type="entry name" value="SH3-BINDING"/>
    <property type="match status" value="1"/>
</dbReference>
<feature type="compositionally biased region" description="Basic residues" evidence="3">
    <location>
        <begin position="189"/>
        <end position="200"/>
    </location>
</feature>
<reference evidence="6" key="1">
    <citation type="submission" date="2021-01" db="UniProtKB">
        <authorList>
            <consortium name="EnsemblMetazoa"/>
        </authorList>
    </citation>
    <scope>IDENTIFICATION</scope>
</reference>
<evidence type="ECO:0000313" key="6">
    <source>
        <dbReference type="EnsemblMetazoa" id="CLYHEMP019609.1"/>
    </source>
</evidence>
<dbReference type="SUPFAM" id="SSF50729">
    <property type="entry name" value="PH domain-like"/>
    <property type="match status" value="1"/>
</dbReference>
<feature type="compositionally biased region" description="Low complexity" evidence="3">
    <location>
        <begin position="362"/>
        <end position="376"/>
    </location>
</feature>
<feature type="region of interest" description="Disordered" evidence="3">
    <location>
        <begin position="126"/>
        <end position="240"/>
    </location>
</feature>
<feature type="compositionally biased region" description="Low complexity" evidence="3">
    <location>
        <begin position="138"/>
        <end position="149"/>
    </location>
</feature>
<dbReference type="EnsemblMetazoa" id="CLYHEMT019609.1">
    <property type="protein sequence ID" value="CLYHEMP019609.1"/>
    <property type="gene ID" value="CLYHEMG019609"/>
</dbReference>
<evidence type="ECO:0000259" key="5">
    <source>
        <dbReference type="PROSITE" id="PS50003"/>
    </source>
</evidence>
<feature type="region of interest" description="Disordered" evidence="3">
    <location>
        <begin position="252"/>
        <end position="288"/>
    </location>
</feature>
<dbReference type="CDD" id="cd00173">
    <property type="entry name" value="SH2"/>
    <property type="match status" value="1"/>
</dbReference>
<evidence type="ECO:0000256" key="1">
    <source>
        <dbReference type="ARBA" id="ARBA00022999"/>
    </source>
</evidence>
<dbReference type="Gene3D" id="2.30.29.30">
    <property type="entry name" value="Pleckstrin-homology domain (PH domain)/Phosphotyrosine-binding domain (PTB)"/>
    <property type="match status" value="1"/>
</dbReference>
<feature type="domain" description="SH2" evidence="4">
    <location>
        <begin position="522"/>
        <end position="618"/>
    </location>
</feature>
<dbReference type="AlphaFoldDB" id="A0A7M5X8P5"/>
<dbReference type="Proteomes" id="UP000594262">
    <property type="component" value="Unplaced"/>
</dbReference>
<dbReference type="PANTHER" id="PTHR15126:SF4">
    <property type="entry name" value="SH3 DOMAIN-BINDING PROTEIN 2"/>
    <property type="match status" value="1"/>
</dbReference>
<feature type="compositionally biased region" description="Pro residues" evidence="3">
    <location>
        <begin position="338"/>
        <end position="361"/>
    </location>
</feature>
<name>A0A7M5X8P5_9CNID</name>
<evidence type="ECO:0000256" key="2">
    <source>
        <dbReference type="PROSITE-ProRule" id="PRU00191"/>
    </source>
</evidence>
<dbReference type="SUPFAM" id="SSF55550">
    <property type="entry name" value="SH2 domain"/>
    <property type="match status" value="1"/>
</dbReference>
<dbReference type="GO" id="GO:0017124">
    <property type="term" value="F:SH3 domain binding"/>
    <property type="evidence" value="ECO:0007669"/>
    <property type="project" value="TreeGrafter"/>
</dbReference>
<evidence type="ECO:0000256" key="3">
    <source>
        <dbReference type="SAM" id="MobiDB-lite"/>
    </source>
</evidence>
<organism evidence="6 7">
    <name type="scientific">Clytia hemisphaerica</name>
    <dbReference type="NCBI Taxonomy" id="252671"/>
    <lineage>
        <taxon>Eukaryota</taxon>
        <taxon>Metazoa</taxon>
        <taxon>Cnidaria</taxon>
        <taxon>Hydrozoa</taxon>
        <taxon>Hydroidolina</taxon>
        <taxon>Leptothecata</taxon>
        <taxon>Obeliida</taxon>
        <taxon>Clytiidae</taxon>
        <taxon>Clytia</taxon>
    </lineage>
</organism>
<feature type="region of interest" description="Disordered" evidence="3">
    <location>
        <begin position="313"/>
        <end position="424"/>
    </location>
</feature>
<proteinExistence type="predicted"/>
<dbReference type="PROSITE" id="PS50003">
    <property type="entry name" value="PH_DOMAIN"/>
    <property type="match status" value="1"/>
</dbReference>
<protein>
    <submittedName>
        <fullName evidence="6">Uncharacterized protein</fullName>
    </submittedName>
</protein>
<evidence type="ECO:0000259" key="4">
    <source>
        <dbReference type="PROSITE" id="PS50001"/>
    </source>
</evidence>
<dbReference type="PROSITE" id="PS50001">
    <property type="entry name" value="SH2"/>
    <property type="match status" value="1"/>
</dbReference>
<keyword evidence="7" id="KW-1185">Reference proteome</keyword>
<dbReference type="OrthoDB" id="10254483at2759"/>
<keyword evidence="1 2" id="KW-0727">SH2 domain</keyword>
<feature type="domain" description="PH" evidence="5">
    <location>
        <begin position="16"/>
        <end position="111"/>
    </location>
</feature>
<dbReference type="RefSeq" id="XP_066927254.1">
    <property type="nucleotide sequence ID" value="XM_067071153.1"/>
</dbReference>